<dbReference type="EMBL" id="JAJISD010000007">
    <property type="protein sequence ID" value="MCC8430558.1"/>
    <property type="molecule type" value="Genomic_DNA"/>
</dbReference>
<evidence type="ECO:0000313" key="2">
    <source>
        <dbReference type="EMBL" id="MCC8430558.1"/>
    </source>
</evidence>
<reference evidence="2 3" key="1">
    <citation type="submission" date="2021-11" db="EMBL/GenBank/DDBJ databases">
        <authorList>
            <person name="Lee D.-H."/>
            <person name="Kim S.-B."/>
        </authorList>
    </citation>
    <scope>NUCLEOTIDE SEQUENCE [LARGE SCALE GENOMIC DNA]</scope>
    <source>
        <strain evidence="2 3">KCTC 52223</strain>
    </source>
</reference>
<dbReference type="Proteomes" id="UP001198862">
    <property type="component" value="Unassembled WGS sequence"/>
</dbReference>
<dbReference type="Pfam" id="PF11604">
    <property type="entry name" value="CusF_Ec"/>
    <property type="match status" value="1"/>
</dbReference>
<dbReference type="Gene3D" id="2.40.50.320">
    <property type="entry name" value="Copper binding periplasmic protein CusF"/>
    <property type="match status" value="1"/>
</dbReference>
<organism evidence="2 3">
    <name type="scientific">Reyranella aquatilis</name>
    <dbReference type="NCBI Taxonomy" id="2035356"/>
    <lineage>
        <taxon>Bacteria</taxon>
        <taxon>Pseudomonadati</taxon>
        <taxon>Pseudomonadota</taxon>
        <taxon>Alphaproteobacteria</taxon>
        <taxon>Hyphomicrobiales</taxon>
        <taxon>Reyranellaceae</taxon>
        <taxon>Reyranella</taxon>
    </lineage>
</organism>
<accession>A0ABS8KWZ1</accession>
<keyword evidence="3" id="KW-1185">Reference proteome</keyword>
<feature type="region of interest" description="Disordered" evidence="1">
    <location>
        <begin position="1"/>
        <end position="29"/>
    </location>
</feature>
<name>A0ABS8KWZ1_9HYPH</name>
<gene>
    <name evidence="2" type="ORF">LJ725_16405</name>
</gene>
<sequence>MDNGQMDHSAHGRQQMAQATPAAVQGRGVVKSIDSARRKVNISHEAIPAIGWPPMTMDFDVAQSVNLGALKPEMDIDFTMRQGGSGMYVIQTIISHGRH</sequence>
<proteinExistence type="predicted"/>
<evidence type="ECO:0000313" key="3">
    <source>
        <dbReference type="Proteomes" id="UP001198862"/>
    </source>
</evidence>
<dbReference type="InterPro" id="IPR042230">
    <property type="entry name" value="CusF_sf"/>
</dbReference>
<dbReference type="InterPro" id="IPR021647">
    <property type="entry name" value="CusF_Ec"/>
</dbReference>
<evidence type="ECO:0000256" key="1">
    <source>
        <dbReference type="SAM" id="MobiDB-lite"/>
    </source>
</evidence>
<comment type="caution">
    <text evidence="2">The sequence shown here is derived from an EMBL/GenBank/DDBJ whole genome shotgun (WGS) entry which is preliminary data.</text>
</comment>
<protein>
    <submittedName>
        <fullName evidence="2">Copper-binding protein</fullName>
    </submittedName>
</protein>